<gene>
    <name evidence="3" type="ORF">DM860_008981</name>
</gene>
<feature type="region of interest" description="Disordered" evidence="1">
    <location>
        <begin position="78"/>
        <end position="99"/>
    </location>
</feature>
<organism evidence="3 4">
    <name type="scientific">Cuscuta australis</name>
    <dbReference type="NCBI Taxonomy" id="267555"/>
    <lineage>
        <taxon>Eukaryota</taxon>
        <taxon>Viridiplantae</taxon>
        <taxon>Streptophyta</taxon>
        <taxon>Embryophyta</taxon>
        <taxon>Tracheophyta</taxon>
        <taxon>Spermatophyta</taxon>
        <taxon>Magnoliopsida</taxon>
        <taxon>eudicotyledons</taxon>
        <taxon>Gunneridae</taxon>
        <taxon>Pentapetalae</taxon>
        <taxon>asterids</taxon>
        <taxon>lamiids</taxon>
        <taxon>Solanales</taxon>
        <taxon>Convolvulaceae</taxon>
        <taxon>Cuscuteae</taxon>
        <taxon>Cuscuta</taxon>
        <taxon>Cuscuta subgen. Grammica</taxon>
        <taxon>Cuscuta sect. Cleistogrammica</taxon>
    </lineage>
</organism>
<keyword evidence="2" id="KW-0472">Membrane</keyword>
<evidence type="ECO:0000256" key="2">
    <source>
        <dbReference type="SAM" id="Phobius"/>
    </source>
</evidence>
<accession>A0A328DBS9</accession>
<protein>
    <submittedName>
        <fullName evidence="3">Uncharacterized protein</fullName>
    </submittedName>
</protein>
<dbReference type="EMBL" id="NQVE01000183">
    <property type="protein sequence ID" value="RAL41799.1"/>
    <property type="molecule type" value="Genomic_DNA"/>
</dbReference>
<feature type="region of interest" description="Disordered" evidence="1">
    <location>
        <begin position="1"/>
        <end position="43"/>
    </location>
</feature>
<dbReference type="InterPro" id="IPR056894">
    <property type="entry name" value="AtTam38"/>
</dbReference>
<reference evidence="3 4" key="1">
    <citation type="submission" date="2018-06" db="EMBL/GenBank/DDBJ databases">
        <title>The Genome of Cuscuta australis (Dodder) Provides Insight into the Evolution of Plant Parasitism.</title>
        <authorList>
            <person name="Liu H."/>
        </authorList>
    </citation>
    <scope>NUCLEOTIDE SEQUENCE [LARGE SCALE GENOMIC DNA]</scope>
    <source>
        <strain evidence="4">cv. Yunnan</strain>
        <tissue evidence="3">Vines</tissue>
    </source>
</reference>
<evidence type="ECO:0000313" key="3">
    <source>
        <dbReference type="EMBL" id="RAL41799.1"/>
    </source>
</evidence>
<feature type="transmembrane region" description="Helical" evidence="2">
    <location>
        <begin position="208"/>
        <end position="226"/>
    </location>
</feature>
<name>A0A328DBS9_9ASTE</name>
<evidence type="ECO:0000313" key="4">
    <source>
        <dbReference type="Proteomes" id="UP000249390"/>
    </source>
</evidence>
<feature type="transmembrane region" description="Helical" evidence="2">
    <location>
        <begin position="255"/>
        <end position="271"/>
    </location>
</feature>
<dbReference type="Proteomes" id="UP000249390">
    <property type="component" value="Unassembled WGS sequence"/>
</dbReference>
<comment type="caution">
    <text evidence="3">The sequence shown here is derived from an EMBL/GenBank/DDBJ whole genome shotgun (WGS) entry which is preliminary data.</text>
</comment>
<feature type="transmembrane region" description="Helical" evidence="2">
    <location>
        <begin position="151"/>
        <end position="174"/>
    </location>
</feature>
<feature type="compositionally biased region" description="Polar residues" evidence="1">
    <location>
        <begin position="1"/>
        <end position="25"/>
    </location>
</feature>
<keyword evidence="2" id="KW-0812">Transmembrane</keyword>
<dbReference type="Pfam" id="PF25114">
    <property type="entry name" value="AtTam38"/>
    <property type="match status" value="1"/>
</dbReference>
<keyword evidence="2" id="KW-1133">Transmembrane helix</keyword>
<sequence>MSISVSALRSPNTFHKQATRLSSHSPPLDRVRANSIAPSGTPQPRAITLRLREAHRFHGVLLENFGYPAVRNNGFLSRAENDGGGTEREADEVDMESRGQSSMPERFRYLTKEVPEKPLRWPLLIVLALLLYTWRTVWWELSPYIMPVAGVFWWSIQSIGYILRFGFVYVLWVLTHPLFASIRLVETILNTIQDFYSLIINHTPIQELTKGVILASLVLSIAEAAVPGSVNRQPYLLTVAGIIGFVAVRGYISELFFWTLLLGLFSFGRWVKNRDYVSSALPVAAVLAAVGEPWIQALAMVSYLSLAVVQYSRGATDEKEREGAGMDMRAPCPLLWAAFAICVRLAAKWTGYRHLTWMVA</sequence>
<proteinExistence type="predicted"/>
<feature type="compositionally biased region" description="Basic and acidic residues" evidence="1">
    <location>
        <begin position="79"/>
        <end position="88"/>
    </location>
</feature>
<evidence type="ECO:0000256" key="1">
    <source>
        <dbReference type="SAM" id="MobiDB-lite"/>
    </source>
</evidence>
<keyword evidence="4" id="KW-1185">Reference proteome</keyword>
<feature type="transmembrane region" description="Helical" evidence="2">
    <location>
        <begin position="121"/>
        <end position="139"/>
    </location>
</feature>
<dbReference type="AlphaFoldDB" id="A0A328DBS9"/>